<dbReference type="PANTHER" id="PTHR44846:SF17">
    <property type="entry name" value="GNTR-FAMILY TRANSCRIPTIONAL REGULATOR"/>
    <property type="match status" value="1"/>
</dbReference>
<dbReference type="Proteomes" id="UP001604267">
    <property type="component" value="Unassembled WGS sequence"/>
</dbReference>
<evidence type="ECO:0000313" key="6">
    <source>
        <dbReference type="Proteomes" id="UP001604267"/>
    </source>
</evidence>
<evidence type="ECO:0000259" key="4">
    <source>
        <dbReference type="PROSITE" id="PS50949"/>
    </source>
</evidence>
<dbReference type="PROSITE" id="PS50949">
    <property type="entry name" value="HTH_GNTR"/>
    <property type="match status" value="1"/>
</dbReference>
<dbReference type="SUPFAM" id="SSF64288">
    <property type="entry name" value="Chorismate lyase-like"/>
    <property type="match status" value="1"/>
</dbReference>
<dbReference type="Pfam" id="PF07702">
    <property type="entry name" value="UTRA"/>
    <property type="match status" value="1"/>
</dbReference>
<evidence type="ECO:0000313" key="5">
    <source>
        <dbReference type="EMBL" id="MFG3015850.1"/>
    </source>
</evidence>
<reference evidence="5 6" key="1">
    <citation type="submission" date="2024-10" db="EMBL/GenBank/DDBJ databases">
        <title>The Natural Products Discovery Center: Release of the First 8490 Sequenced Strains for Exploring Actinobacteria Biosynthetic Diversity.</title>
        <authorList>
            <person name="Kalkreuter E."/>
            <person name="Kautsar S.A."/>
            <person name="Yang D."/>
            <person name="Bader C.D."/>
            <person name="Teijaro C.N."/>
            <person name="Fluegel L."/>
            <person name="Davis C.M."/>
            <person name="Simpson J.R."/>
            <person name="Lauterbach L."/>
            <person name="Steele A.D."/>
            <person name="Gui C."/>
            <person name="Meng S."/>
            <person name="Li G."/>
            <person name="Viehrig K."/>
            <person name="Ye F."/>
            <person name="Su P."/>
            <person name="Kiefer A.F."/>
            <person name="Nichols A."/>
            <person name="Cepeda A.J."/>
            <person name="Yan W."/>
            <person name="Fan B."/>
            <person name="Jiang Y."/>
            <person name="Adhikari A."/>
            <person name="Zheng C.-J."/>
            <person name="Schuster L."/>
            <person name="Cowan T.M."/>
            <person name="Smanski M.J."/>
            <person name="Chevrette M.G."/>
            <person name="De Carvalho L.P.S."/>
            <person name="Shen B."/>
        </authorList>
    </citation>
    <scope>NUCLEOTIDE SEQUENCE [LARGE SCALE GENOMIC DNA]</scope>
    <source>
        <strain evidence="5 6">NPDC048320</strain>
    </source>
</reference>
<keyword evidence="6" id="KW-1185">Reference proteome</keyword>
<dbReference type="InterPro" id="IPR000524">
    <property type="entry name" value="Tscrpt_reg_HTH_GntR"/>
</dbReference>
<dbReference type="PANTHER" id="PTHR44846">
    <property type="entry name" value="MANNOSYL-D-GLYCERATE TRANSPORT/METABOLISM SYSTEM REPRESSOR MNGR-RELATED"/>
    <property type="match status" value="1"/>
</dbReference>
<protein>
    <submittedName>
        <fullName evidence="5">GntR family transcriptional regulator</fullName>
    </submittedName>
</protein>
<dbReference type="Gene3D" id="1.10.10.10">
    <property type="entry name" value="Winged helix-like DNA-binding domain superfamily/Winged helix DNA-binding domain"/>
    <property type="match status" value="1"/>
</dbReference>
<dbReference type="RefSeq" id="WP_392823968.1">
    <property type="nucleotide sequence ID" value="NZ_JBICYV010000023.1"/>
</dbReference>
<dbReference type="CDD" id="cd07377">
    <property type="entry name" value="WHTH_GntR"/>
    <property type="match status" value="1"/>
</dbReference>
<dbReference type="Pfam" id="PF00392">
    <property type="entry name" value="GntR"/>
    <property type="match status" value="1"/>
</dbReference>
<feature type="domain" description="HTH gntR-type" evidence="4">
    <location>
        <begin position="4"/>
        <end position="72"/>
    </location>
</feature>
<comment type="caution">
    <text evidence="5">The sequence shown here is derived from an EMBL/GenBank/DDBJ whole genome shotgun (WGS) entry which is preliminary data.</text>
</comment>
<evidence type="ECO:0000256" key="2">
    <source>
        <dbReference type="ARBA" id="ARBA00023125"/>
    </source>
</evidence>
<sequence>MPREAPYLAVADMLRTRILAGEWEVGERLPSRVRLAEEHGVGRNVVQRAMDRLIIDGLLEGRVGSGTYVRTPRERLRLVRSRHRERRGGSPYGTGMRERGRADAWDSYSQVRVPAPEAIAERLAVRPGDLCVRTHYEFLADGQPVQLSESWEPMAITGGTPIVLPETGPLAGKGVVERMRSIGVLIDTVVEMPRPARATRTQANLLGISTGDLVLQIERTIYDTDGRPVETADIVIPDARREVVYEFAAEVPQPGEPAPRRHEHP</sequence>
<evidence type="ECO:0000256" key="1">
    <source>
        <dbReference type="ARBA" id="ARBA00023015"/>
    </source>
</evidence>
<dbReference type="SMART" id="SM00345">
    <property type="entry name" value="HTH_GNTR"/>
    <property type="match status" value="1"/>
</dbReference>
<name>A0ABW7BG86_9ACTN</name>
<dbReference type="Gene3D" id="3.40.1410.10">
    <property type="entry name" value="Chorismate lyase-like"/>
    <property type="match status" value="1"/>
</dbReference>
<dbReference type="InterPro" id="IPR050679">
    <property type="entry name" value="Bact_HTH_transcr_reg"/>
</dbReference>
<dbReference type="InterPro" id="IPR028978">
    <property type="entry name" value="Chorismate_lyase_/UTRA_dom_sf"/>
</dbReference>
<gene>
    <name evidence="5" type="ORF">ACGFZB_36485</name>
</gene>
<dbReference type="SUPFAM" id="SSF46785">
    <property type="entry name" value="Winged helix' DNA-binding domain"/>
    <property type="match status" value="1"/>
</dbReference>
<dbReference type="InterPro" id="IPR036390">
    <property type="entry name" value="WH_DNA-bd_sf"/>
</dbReference>
<dbReference type="EMBL" id="JBICYV010000023">
    <property type="protein sequence ID" value="MFG3015850.1"/>
    <property type="molecule type" value="Genomic_DNA"/>
</dbReference>
<organism evidence="5 6">
    <name type="scientific">Streptomyces cinerochromogenes</name>
    <dbReference type="NCBI Taxonomy" id="66422"/>
    <lineage>
        <taxon>Bacteria</taxon>
        <taxon>Bacillati</taxon>
        <taxon>Actinomycetota</taxon>
        <taxon>Actinomycetes</taxon>
        <taxon>Kitasatosporales</taxon>
        <taxon>Streptomycetaceae</taxon>
        <taxon>Streptomyces</taxon>
    </lineage>
</organism>
<keyword evidence="1" id="KW-0805">Transcription regulation</keyword>
<dbReference type="InterPro" id="IPR011663">
    <property type="entry name" value="UTRA"/>
</dbReference>
<keyword evidence="3" id="KW-0804">Transcription</keyword>
<dbReference type="PRINTS" id="PR00035">
    <property type="entry name" value="HTHGNTR"/>
</dbReference>
<dbReference type="SMART" id="SM00866">
    <property type="entry name" value="UTRA"/>
    <property type="match status" value="1"/>
</dbReference>
<dbReference type="InterPro" id="IPR036388">
    <property type="entry name" value="WH-like_DNA-bd_sf"/>
</dbReference>
<evidence type="ECO:0000256" key="3">
    <source>
        <dbReference type="ARBA" id="ARBA00023163"/>
    </source>
</evidence>
<accession>A0ABW7BG86</accession>
<keyword evidence="2" id="KW-0238">DNA-binding</keyword>
<proteinExistence type="predicted"/>